<feature type="transmembrane region" description="Helical" evidence="8">
    <location>
        <begin position="67"/>
        <end position="96"/>
    </location>
</feature>
<dbReference type="RefSeq" id="WP_052116779.1">
    <property type="nucleotide sequence ID" value="NZ_BMEA01000002.1"/>
</dbReference>
<comment type="caution">
    <text evidence="9">The sequence shown here is derived from an EMBL/GenBank/DDBJ whole genome shotgun (WGS) entry which is preliminary data.</text>
</comment>
<dbReference type="Proteomes" id="UP000628079">
    <property type="component" value="Unassembled WGS sequence"/>
</dbReference>
<reference evidence="9" key="2">
    <citation type="submission" date="2020-09" db="EMBL/GenBank/DDBJ databases">
        <authorList>
            <person name="Sun Q."/>
            <person name="Zhou Y."/>
        </authorList>
    </citation>
    <scope>NUCLEOTIDE SEQUENCE</scope>
    <source>
        <strain evidence="9">CGMCC 1.10749</strain>
    </source>
</reference>
<protein>
    <recommendedName>
        <fullName evidence="11">DoxX family protein</fullName>
    </recommendedName>
</protein>
<dbReference type="InterPro" id="IPR032808">
    <property type="entry name" value="DoxX"/>
</dbReference>
<feature type="region of interest" description="Disordered" evidence="7">
    <location>
        <begin position="172"/>
        <end position="192"/>
    </location>
</feature>
<evidence type="ECO:0000256" key="5">
    <source>
        <dbReference type="ARBA" id="ARBA00022989"/>
    </source>
</evidence>
<keyword evidence="6 8" id="KW-0472">Membrane</keyword>
<accession>A0A8H9KRC2</accession>
<evidence type="ECO:0000256" key="8">
    <source>
        <dbReference type="SAM" id="Phobius"/>
    </source>
</evidence>
<evidence type="ECO:0000313" key="9">
    <source>
        <dbReference type="EMBL" id="GGB80277.1"/>
    </source>
</evidence>
<dbReference type="Pfam" id="PF07681">
    <property type="entry name" value="DoxX"/>
    <property type="match status" value="1"/>
</dbReference>
<dbReference type="PANTHER" id="PTHR33452">
    <property type="entry name" value="OXIDOREDUCTASE CATD-RELATED"/>
    <property type="match status" value="1"/>
</dbReference>
<evidence type="ECO:0000256" key="1">
    <source>
        <dbReference type="ARBA" id="ARBA00004651"/>
    </source>
</evidence>
<evidence type="ECO:0000313" key="10">
    <source>
        <dbReference type="Proteomes" id="UP000628079"/>
    </source>
</evidence>
<keyword evidence="5 8" id="KW-1133">Transmembrane helix</keyword>
<evidence type="ECO:0000256" key="3">
    <source>
        <dbReference type="ARBA" id="ARBA00022475"/>
    </source>
</evidence>
<sequence length="192" mass="19011">MTSAATALSSTELDVASLVIRLALGPMLVLHGVNKVQGGLSGTAGWFESLGLRPGWLHARFAAFTEIGAGLLVTLGLLNGLAAMAFVGLMTVAALTDHRGKGYFIFKGGWEYVVLVAIVAVALAVLGPGRWSLDNALGLDLAGLGWGALAAVGGVAAAGAMLAAFYRPSAPEGSGDGAGDGSGSGSGSRASA</sequence>
<dbReference type="PANTHER" id="PTHR33452:SF1">
    <property type="entry name" value="INNER MEMBRANE PROTEIN YPHA-RELATED"/>
    <property type="match status" value="1"/>
</dbReference>
<feature type="transmembrane region" description="Helical" evidence="8">
    <location>
        <begin position="108"/>
        <end position="126"/>
    </location>
</feature>
<name>A0A8H9KRC2_9MICO</name>
<dbReference type="AlphaFoldDB" id="A0A8H9KRC2"/>
<feature type="transmembrane region" description="Helical" evidence="8">
    <location>
        <begin position="146"/>
        <end position="166"/>
    </location>
</feature>
<dbReference type="GO" id="GO:0005886">
    <property type="term" value="C:plasma membrane"/>
    <property type="evidence" value="ECO:0007669"/>
    <property type="project" value="UniProtKB-SubCell"/>
</dbReference>
<proteinExistence type="inferred from homology"/>
<evidence type="ECO:0000256" key="7">
    <source>
        <dbReference type="SAM" id="MobiDB-lite"/>
    </source>
</evidence>
<comment type="similarity">
    <text evidence="2">Belongs to the DoxX family.</text>
</comment>
<feature type="compositionally biased region" description="Gly residues" evidence="7">
    <location>
        <begin position="174"/>
        <end position="186"/>
    </location>
</feature>
<keyword evidence="3" id="KW-1003">Cell membrane</keyword>
<keyword evidence="4 8" id="KW-0812">Transmembrane</keyword>
<reference evidence="9" key="1">
    <citation type="journal article" date="2014" name="Int. J. Syst. Evol. Microbiol.">
        <title>Complete genome sequence of Corynebacterium casei LMG S-19264T (=DSM 44701T), isolated from a smear-ripened cheese.</title>
        <authorList>
            <consortium name="US DOE Joint Genome Institute (JGI-PGF)"/>
            <person name="Walter F."/>
            <person name="Albersmeier A."/>
            <person name="Kalinowski J."/>
            <person name="Ruckert C."/>
        </authorList>
    </citation>
    <scope>NUCLEOTIDE SEQUENCE</scope>
    <source>
        <strain evidence="9">CGMCC 1.10749</strain>
    </source>
</reference>
<organism evidence="9 10">
    <name type="scientific">Knoellia flava</name>
    <dbReference type="NCBI Taxonomy" id="913969"/>
    <lineage>
        <taxon>Bacteria</taxon>
        <taxon>Bacillati</taxon>
        <taxon>Actinomycetota</taxon>
        <taxon>Actinomycetes</taxon>
        <taxon>Micrococcales</taxon>
        <taxon>Intrasporangiaceae</taxon>
        <taxon>Knoellia</taxon>
    </lineage>
</organism>
<gene>
    <name evidence="9" type="ORF">GCM10011314_19880</name>
</gene>
<evidence type="ECO:0008006" key="11">
    <source>
        <dbReference type="Google" id="ProtNLM"/>
    </source>
</evidence>
<dbReference type="EMBL" id="BMEA01000002">
    <property type="protein sequence ID" value="GGB80277.1"/>
    <property type="molecule type" value="Genomic_DNA"/>
</dbReference>
<evidence type="ECO:0000256" key="6">
    <source>
        <dbReference type="ARBA" id="ARBA00023136"/>
    </source>
</evidence>
<evidence type="ECO:0000256" key="2">
    <source>
        <dbReference type="ARBA" id="ARBA00006679"/>
    </source>
</evidence>
<comment type="subcellular location">
    <subcellularLocation>
        <location evidence="1">Cell membrane</location>
        <topology evidence="1">Multi-pass membrane protein</topology>
    </subcellularLocation>
</comment>
<evidence type="ECO:0000256" key="4">
    <source>
        <dbReference type="ARBA" id="ARBA00022692"/>
    </source>
</evidence>
<dbReference type="InterPro" id="IPR051907">
    <property type="entry name" value="DoxX-like_oxidoreductase"/>
</dbReference>